<dbReference type="Proteomes" id="UP000634004">
    <property type="component" value="Unassembled WGS sequence"/>
</dbReference>
<protein>
    <submittedName>
        <fullName evidence="1">Uncharacterized protein</fullName>
    </submittedName>
</protein>
<dbReference type="EMBL" id="BMZH01000016">
    <property type="protein sequence ID" value="GHB03386.1"/>
    <property type="molecule type" value="Genomic_DNA"/>
</dbReference>
<sequence>MFDRRYMFSDYHYKFEDENQTRDYLNAQIGKFIPNYFLTITMHPYSKIFEIDRVISEFAESHQRFPKEVVNRVDYKMYGRKHARMPKSEKYSFITRLETKSRNNTRVLPHFHMYMGNMDFDLQDQVDDLRDDIMKSLRKLCYQMGFQPNIDFRRHDVSENDYILKFPLADIQHIDWRNACPPIEDPH</sequence>
<dbReference type="AlphaFoldDB" id="A0A8J3CT55"/>
<proteinExistence type="predicted"/>
<reference evidence="1" key="2">
    <citation type="submission" date="2020-09" db="EMBL/GenBank/DDBJ databases">
        <authorList>
            <person name="Sun Q."/>
            <person name="Kim S."/>
        </authorList>
    </citation>
    <scope>NUCLEOTIDE SEQUENCE</scope>
    <source>
        <strain evidence="1">KCTC 32513</strain>
    </source>
</reference>
<reference evidence="1" key="1">
    <citation type="journal article" date="2014" name="Int. J. Syst. Evol. Microbiol.">
        <title>Complete genome sequence of Corynebacterium casei LMG S-19264T (=DSM 44701T), isolated from a smear-ripened cheese.</title>
        <authorList>
            <consortium name="US DOE Joint Genome Institute (JGI-PGF)"/>
            <person name="Walter F."/>
            <person name="Albersmeier A."/>
            <person name="Kalinowski J."/>
            <person name="Ruckert C."/>
        </authorList>
    </citation>
    <scope>NUCLEOTIDE SEQUENCE</scope>
    <source>
        <strain evidence="1">KCTC 32513</strain>
    </source>
</reference>
<evidence type="ECO:0000313" key="2">
    <source>
        <dbReference type="Proteomes" id="UP000634004"/>
    </source>
</evidence>
<name>A0A8J3CT55_9PROT</name>
<evidence type="ECO:0000313" key="1">
    <source>
        <dbReference type="EMBL" id="GHB03386.1"/>
    </source>
</evidence>
<comment type="caution">
    <text evidence="1">The sequence shown here is derived from an EMBL/GenBank/DDBJ whole genome shotgun (WGS) entry which is preliminary data.</text>
</comment>
<accession>A0A8J3CT55</accession>
<gene>
    <name evidence="1" type="ORF">GCM10009069_27600</name>
</gene>
<keyword evidence="2" id="KW-1185">Reference proteome</keyword>
<dbReference type="RefSeq" id="WP_189499425.1">
    <property type="nucleotide sequence ID" value="NZ_BMZH01000016.1"/>
</dbReference>
<organism evidence="1 2">
    <name type="scientific">Algimonas arctica</name>
    <dbReference type="NCBI Taxonomy" id="1479486"/>
    <lineage>
        <taxon>Bacteria</taxon>
        <taxon>Pseudomonadati</taxon>
        <taxon>Pseudomonadota</taxon>
        <taxon>Alphaproteobacteria</taxon>
        <taxon>Maricaulales</taxon>
        <taxon>Robiginitomaculaceae</taxon>
        <taxon>Algimonas</taxon>
    </lineage>
</organism>